<dbReference type="PROSITE" id="PS50937">
    <property type="entry name" value="HTH_MERR_2"/>
    <property type="match status" value="1"/>
</dbReference>
<dbReference type="SUPFAM" id="SSF55136">
    <property type="entry name" value="Probable bacterial effector-binding domain"/>
    <property type="match status" value="1"/>
</dbReference>
<dbReference type="SUPFAM" id="SSF46955">
    <property type="entry name" value="Putative DNA-binding domain"/>
    <property type="match status" value="1"/>
</dbReference>
<proteinExistence type="predicted"/>
<evidence type="ECO:0000256" key="1">
    <source>
        <dbReference type="ARBA" id="ARBA00023125"/>
    </source>
</evidence>
<dbReference type="GO" id="GO:0003700">
    <property type="term" value="F:DNA-binding transcription factor activity"/>
    <property type="evidence" value="ECO:0007669"/>
    <property type="project" value="InterPro"/>
</dbReference>
<keyword evidence="1" id="KW-0238">DNA-binding</keyword>
<evidence type="ECO:0000313" key="3">
    <source>
        <dbReference type="EMBL" id="GEN81051.1"/>
    </source>
</evidence>
<dbReference type="InterPro" id="IPR011256">
    <property type="entry name" value="Reg_factor_effector_dom_sf"/>
</dbReference>
<reference evidence="3 4" key="1">
    <citation type="submission" date="2019-07" db="EMBL/GenBank/DDBJ databases">
        <title>Whole genome shotgun sequence of Actinotalea fermentans NBRC 105374.</title>
        <authorList>
            <person name="Hosoyama A."/>
            <person name="Uohara A."/>
            <person name="Ohji S."/>
            <person name="Ichikawa N."/>
        </authorList>
    </citation>
    <scope>NUCLEOTIDE SEQUENCE [LARGE SCALE GENOMIC DNA]</scope>
    <source>
        <strain evidence="3 4">NBRC 105374</strain>
    </source>
</reference>
<feature type="domain" description="HTH merR-type" evidence="2">
    <location>
        <begin position="10"/>
        <end position="80"/>
    </location>
</feature>
<dbReference type="Pfam" id="PF06445">
    <property type="entry name" value="GyrI-like"/>
    <property type="match status" value="1"/>
</dbReference>
<evidence type="ECO:0000259" key="2">
    <source>
        <dbReference type="PROSITE" id="PS50937"/>
    </source>
</evidence>
<dbReference type="SMART" id="SM00871">
    <property type="entry name" value="AraC_E_bind"/>
    <property type="match status" value="1"/>
</dbReference>
<name>A0A511Z0Q7_9CELL</name>
<dbReference type="InterPro" id="IPR009061">
    <property type="entry name" value="DNA-bd_dom_put_sf"/>
</dbReference>
<sequence length="287" mass="31263">MDMPPAGERLLTIGEFSRLSQLSIRMLRYYDEHGVLPPTHTDPRSGYRSYAPAQLATARAVRRLRDVGLGVAELAACVPLLDEPGAMRRVLERHRTRLIAEAAAASARIQEVDDLITGLEEPLMSVTVTHRTDPARTVASLRGVIPTYADEARLWERLMPALFAAGAQLAPDARAIAVFHDEDYREADCDVEVRLDVAAPFTPPAGADGADGVRCVELPAQDVAVGVLHGAYDRVGEVMEAVGRWVPEHGYRFAGPMFNVYLVSPREDPEPAHWVTEVCIPVAPAGA</sequence>
<gene>
    <name evidence="3" type="ORF">AFE02nite_27850</name>
</gene>
<dbReference type="Gene3D" id="1.10.1660.10">
    <property type="match status" value="1"/>
</dbReference>
<dbReference type="PANTHER" id="PTHR30204:SF97">
    <property type="entry name" value="MERR FAMILY REGULATORY PROTEIN"/>
    <property type="match status" value="1"/>
</dbReference>
<dbReference type="SMART" id="SM00422">
    <property type="entry name" value="HTH_MERR"/>
    <property type="match status" value="1"/>
</dbReference>
<dbReference type="RefSeq" id="WP_052114018.1">
    <property type="nucleotide sequence ID" value="NZ_BJYK01000009.1"/>
</dbReference>
<protein>
    <submittedName>
        <fullName evidence="3">MerR family transcriptional regulator</fullName>
    </submittedName>
</protein>
<organism evidence="3 4">
    <name type="scientific">Actinotalea fermentans</name>
    <dbReference type="NCBI Taxonomy" id="43671"/>
    <lineage>
        <taxon>Bacteria</taxon>
        <taxon>Bacillati</taxon>
        <taxon>Actinomycetota</taxon>
        <taxon>Actinomycetes</taxon>
        <taxon>Micrococcales</taxon>
        <taxon>Cellulomonadaceae</taxon>
        <taxon>Actinotalea</taxon>
    </lineage>
</organism>
<dbReference type="EMBL" id="BJYK01000009">
    <property type="protein sequence ID" value="GEN81051.1"/>
    <property type="molecule type" value="Genomic_DNA"/>
</dbReference>
<dbReference type="InterPro" id="IPR029442">
    <property type="entry name" value="GyrI-like"/>
</dbReference>
<dbReference type="Proteomes" id="UP000321484">
    <property type="component" value="Unassembled WGS sequence"/>
</dbReference>
<dbReference type="Pfam" id="PF13411">
    <property type="entry name" value="MerR_1"/>
    <property type="match status" value="1"/>
</dbReference>
<dbReference type="InterPro" id="IPR010499">
    <property type="entry name" value="AraC_E-bd"/>
</dbReference>
<dbReference type="AlphaFoldDB" id="A0A511Z0Q7"/>
<dbReference type="InterPro" id="IPR000551">
    <property type="entry name" value="MerR-type_HTH_dom"/>
</dbReference>
<dbReference type="InterPro" id="IPR047057">
    <property type="entry name" value="MerR_fam"/>
</dbReference>
<dbReference type="Gene3D" id="3.20.80.10">
    <property type="entry name" value="Regulatory factor, effector binding domain"/>
    <property type="match status" value="1"/>
</dbReference>
<keyword evidence="4" id="KW-1185">Reference proteome</keyword>
<dbReference type="PROSITE" id="PS00552">
    <property type="entry name" value="HTH_MERR_1"/>
    <property type="match status" value="1"/>
</dbReference>
<accession>A0A511Z0Q7</accession>
<dbReference type="PANTHER" id="PTHR30204">
    <property type="entry name" value="REDOX-CYCLING DRUG-SENSING TRANSCRIPTIONAL ACTIVATOR SOXR"/>
    <property type="match status" value="1"/>
</dbReference>
<dbReference type="GO" id="GO:0003677">
    <property type="term" value="F:DNA binding"/>
    <property type="evidence" value="ECO:0007669"/>
    <property type="project" value="UniProtKB-KW"/>
</dbReference>
<evidence type="ECO:0000313" key="4">
    <source>
        <dbReference type="Proteomes" id="UP000321484"/>
    </source>
</evidence>
<comment type="caution">
    <text evidence="3">The sequence shown here is derived from an EMBL/GenBank/DDBJ whole genome shotgun (WGS) entry which is preliminary data.</text>
</comment>